<dbReference type="Proteomes" id="UP000245793">
    <property type="component" value="Unassembled WGS sequence"/>
</dbReference>
<dbReference type="RefSeq" id="WP_116480204.1">
    <property type="nucleotide sequence ID" value="NZ_JBKYKF010000007.1"/>
</dbReference>
<organism evidence="1 2">
    <name type="scientific">Ezakiella coagulans</name>
    <dbReference type="NCBI Taxonomy" id="46507"/>
    <lineage>
        <taxon>Bacteria</taxon>
        <taxon>Bacillati</taxon>
        <taxon>Bacillota</taxon>
        <taxon>Tissierellia</taxon>
        <taxon>Ezakiella</taxon>
    </lineage>
</organism>
<protein>
    <submittedName>
        <fullName evidence="1">Uncharacterized protein</fullName>
    </submittedName>
</protein>
<keyword evidence="2" id="KW-1185">Reference proteome</keyword>
<name>A0A2U1E3H0_9FIRM</name>
<proteinExistence type="predicted"/>
<dbReference type="EMBL" id="QEKV01000005">
    <property type="protein sequence ID" value="PVY94435.1"/>
    <property type="molecule type" value="Genomic_DNA"/>
</dbReference>
<evidence type="ECO:0000313" key="2">
    <source>
        <dbReference type="Proteomes" id="UP000245793"/>
    </source>
</evidence>
<reference evidence="1 2" key="1">
    <citation type="submission" date="2018-04" db="EMBL/GenBank/DDBJ databases">
        <title>Genomic Encyclopedia of Type Strains, Phase IV (KMG-IV): sequencing the most valuable type-strain genomes for metagenomic binning, comparative biology and taxonomic classification.</title>
        <authorList>
            <person name="Goeker M."/>
        </authorList>
    </citation>
    <scope>NUCLEOTIDE SEQUENCE [LARGE SCALE GENOMIC DNA]</scope>
    <source>
        <strain evidence="1 2">DSM 20705</strain>
    </source>
</reference>
<comment type="caution">
    <text evidence="1">The sequence shown here is derived from an EMBL/GenBank/DDBJ whole genome shotgun (WGS) entry which is preliminary data.</text>
</comment>
<gene>
    <name evidence="1" type="ORF">C7381_105141</name>
</gene>
<dbReference type="AlphaFoldDB" id="A0A2U1E3H0"/>
<sequence length="68" mass="8177">MIENEDWNWSQETLKAIIEVLIDNREYWEQNIKSDFDQGVVMGYEFALDSIKNQLEARGYNFEDWLKG</sequence>
<accession>A0A2U1E3H0</accession>
<evidence type="ECO:0000313" key="1">
    <source>
        <dbReference type="EMBL" id="PVY94435.1"/>
    </source>
</evidence>